<evidence type="ECO:0000313" key="1">
    <source>
        <dbReference type="EMBL" id="KMS50687.1"/>
    </source>
</evidence>
<dbReference type="Proteomes" id="UP000052268">
    <property type="component" value="Unassembled WGS sequence"/>
</dbReference>
<organism evidence="1 2">
    <name type="scientific">Novosphingobium barchaimii LL02</name>
    <dbReference type="NCBI Taxonomy" id="1114963"/>
    <lineage>
        <taxon>Bacteria</taxon>
        <taxon>Pseudomonadati</taxon>
        <taxon>Pseudomonadota</taxon>
        <taxon>Alphaproteobacteria</taxon>
        <taxon>Sphingomonadales</taxon>
        <taxon>Sphingomonadaceae</taxon>
        <taxon>Novosphingobium</taxon>
    </lineage>
</organism>
<sequence>MREHLSYCIYGIGPGFHLLADQMRHDFSIGLTCKDATAGDEHIPERLEILDYAIVNDSDLSSGMGMSIVDGWASMGGPTCMRDSNGSKQRGDLEFIGQIVQFPGGPPPLDRSVTASGNTGGVVPSIF</sequence>
<reference evidence="1 2" key="1">
    <citation type="journal article" date="2015" name="G3 (Bethesda)">
        <title>Insights into Ongoing Evolution of the Hexachlorocyclohexane Catabolic Pathway from Comparative Genomics of Ten Sphingomonadaceae Strains.</title>
        <authorList>
            <person name="Pearce S.L."/>
            <person name="Oakeshott J.G."/>
            <person name="Pandey G."/>
        </authorList>
    </citation>
    <scope>NUCLEOTIDE SEQUENCE [LARGE SCALE GENOMIC DNA]</scope>
    <source>
        <strain evidence="1 2">LL02</strain>
    </source>
</reference>
<name>A0A0J7XFV8_9SPHN</name>
<accession>A0A0J7XFV8</accession>
<dbReference type="AlphaFoldDB" id="A0A0J7XFV8"/>
<protein>
    <submittedName>
        <fullName evidence="1">Uncharacterized protein</fullName>
    </submittedName>
</protein>
<dbReference type="EMBL" id="JACU01000015">
    <property type="protein sequence ID" value="KMS50687.1"/>
    <property type="molecule type" value="Genomic_DNA"/>
</dbReference>
<keyword evidence="2" id="KW-1185">Reference proteome</keyword>
<evidence type="ECO:0000313" key="2">
    <source>
        <dbReference type="Proteomes" id="UP000052268"/>
    </source>
</evidence>
<proteinExistence type="predicted"/>
<gene>
    <name evidence="1" type="ORF">V474_06200</name>
</gene>
<comment type="caution">
    <text evidence="1">The sequence shown here is derived from an EMBL/GenBank/DDBJ whole genome shotgun (WGS) entry which is preliminary data.</text>
</comment>